<feature type="region of interest" description="Disordered" evidence="1">
    <location>
        <begin position="309"/>
        <end position="365"/>
    </location>
</feature>
<feature type="region of interest" description="Disordered" evidence="1">
    <location>
        <begin position="124"/>
        <end position="169"/>
    </location>
</feature>
<evidence type="ECO:0000313" key="3">
    <source>
        <dbReference type="Proteomes" id="UP000735302"/>
    </source>
</evidence>
<comment type="caution">
    <text evidence="2">The sequence shown here is derived from an EMBL/GenBank/DDBJ whole genome shotgun (WGS) entry which is preliminary data.</text>
</comment>
<evidence type="ECO:0000256" key="1">
    <source>
        <dbReference type="SAM" id="MobiDB-lite"/>
    </source>
</evidence>
<dbReference type="Proteomes" id="UP000735302">
    <property type="component" value="Unassembled WGS sequence"/>
</dbReference>
<feature type="compositionally biased region" description="Gly residues" evidence="1">
    <location>
        <begin position="324"/>
        <end position="333"/>
    </location>
</feature>
<accession>A0AAV3Y952</accession>
<proteinExistence type="predicted"/>
<feature type="compositionally biased region" description="Basic and acidic residues" evidence="1">
    <location>
        <begin position="352"/>
        <end position="365"/>
    </location>
</feature>
<feature type="compositionally biased region" description="Acidic residues" evidence="1">
    <location>
        <begin position="312"/>
        <end position="323"/>
    </location>
</feature>
<dbReference type="AlphaFoldDB" id="A0AAV3Y952"/>
<feature type="region of interest" description="Disordered" evidence="1">
    <location>
        <begin position="1"/>
        <end position="65"/>
    </location>
</feature>
<evidence type="ECO:0000313" key="2">
    <source>
        <dbReference type="EMBL" id="GFN79468.1"/>
    </source>
</evidence>
<reference evidence="2 3" key="1">
    <citation type="journal article" date="2021" name="Elife">
        <title>Chloroplast acquisition without the gene transfer in kleptoplastic sea slugs, Plakobranchus ocellatus.</title>
        <authorList>
            <person name="Maeda T."/>
            <person name="Takahashi S."/>
            <person name="Yoshida T."/>
            <person name="Shimamura S."/>
            <person name="Takaki Y."/>
            <person name="Nagai Y."/>
            <person name="Toyoda A."/>
            <person name="Suzuki Y."/>
            <person name="Arimoto A."/>
            <person name="Ishii H."/>
            <person name="Satoh N."/>
            <person name="Nishiyama T."/>
            <person name="Hasebe M."/>
            <person name="Maruyama T."/>
            <person name="Minagawa J."/>
            <person name="Obokata J."/>
            <person name="Shigenobu S."/>
        </authorList>
    </citation>
    <scope>NUCLEOTIDE SEQUENCE [LARGE SCALE GENOMIC DNA]</scope>
</reference>
<protein>
    <submittedName>
        <fullName evidence="2">Uncharacterized protein</fullName>
    </submittedName>
</protein>
<sequence>MLARKPTRKARRRSSLAAKPRRCSAPTVIGQNSSHTSAFLGDGDYSPRRMCRTPQPSDCKRRGTGGNYMNYSTNNSATNLAAGSYSGVAVSGSRGRLSPYPSSLYARGSVSSCSSASTHYYTHRQAGAGSSRRSSARSEDMGGIGGLAASNSSYHSSRRSTETFLENNPPINIFPGTHLSATNPSSSSPSSYLYPLQNTSIPRIVSPGIPSATSPTSSTAAAAAAAAAGENYHYHIVRNNNGHAVTIALGAAANRPSSPHSPLLRPETMHLMEASSSNCSFGTLTKMCLFYGRSFVESFVDVYYKKHHNKNDDDDDDDDDDDGGGGGGGGGGGENDDDFTARPTFTSLPEPGKIEDYKDDINIGS</sequence>
<keyword evidence="3" id="KW-1185">Reference proteome</keyword>
<organism evidence="2 3">
    <name type="scientific">Plakobranchus ocellatus</name>
    <dbReference type="NCBI Taxonomy" id="259542"/>
    <lineage>
        <taxon>Eukaryota</taxon>
        <taxon>Metazoa</taxon>
        <taxon>Spiralia</taxon>
        <taxon>Lophotrochozoa</taxon>
        <taxon>Mollusca</taxon>
        <taxon>Gastropoda</taxon>
        <taxon>Heterobranchia</taxon>
        <taxon>Euthyneura</taxon>
        <taxon>Panpulmonata</taxon>
        <taxon>Sacoglossa</taxon>
        <taxon>Placobranchoidea</taxon>
        <taxon>Plakobranchidae</taxon>
        <taxon>Plakobranchus</taxon>
    </lineage>
</organism>
<feature type="compositionally biased region" description="Basic residues" evidence="1">
    <location>
        <begin position="1"/>
        <end position="22"/>
    </location>
</feature>
<name>A0AAV3Y952_9GAST</name>
<dbReference type="EMBL" id="BLXT01000663">
    <property type="protein sequence ID" value="GFN79468.1"/>
    <property type="molecule type" value="Genomic_DNA"/>
</dbReference>
<gene>
    <name evidence="2" type="ORF">PoB_000597400</name>
</gene>